<dbReference type="InterPro" id="IPR019481">
    <property type="entry name" value="TFIIIC_triple_barrel"/>
</dbReference>
<dbReference type="Gene3D" id="2.60.40.4370">
    <property type="match status" value="1"/>
</dbReference>
<feature type="compositionally biased region" description="Polar residues" evidence="1">
    <location>
        <begin position="26"/>
        <end position="43"/>
    </location>
</feature>
<evidence type="ECO:0000259" key="2">
    <source>
        <dbReference type="Pfam" id="PF10419"/>
    </source>
</evidence>
<feature type="non-terminal residue" evidence="3">
    <location>
        <position position="1"/>
    </location>
</feature>
<keyword evidence="4" id="KW-1185">Reference proteome</keyword>
<evidence type="ECO:0000256" key="1">
    <source>
        <dbReference type="SAM" id="MobiDB-lite"/>
    </source>
</evidence>
<organism evidence="3 4">
    <name type="scientific">Polyplosphaeria fusca</name>
    <dbReference type="NCBI Taxonomy" id="682080"/>
    <lineage>
        <taxon>Eukaryota</taxon>
        <taxon>Fungi</taxon>
        <taxon>Dikarya</taxon>
        <taxon>Ascomycota</taxon>
        <taxon>Pezizomycotina</taxon>
        <taxon>Dothideomycetes</taxon>
        <taxon>Pleosporomycetidae</taxon>
        <taxon>Pleosporales</taxon>
        <taxon>Tetraplosphaeriaceae</taxon>
        <taxon>Polyplosphaeria</taxon>
    </lineage>
</organism>
<dbReference type="EMBL" id="ML996259">
    <property type="protein sequence ID" value="KAF2729015.1"/>
    <property type="molecule type" value="Genomic_DNA"/>
</dbReference>
<sequence length="217" mass="24094">DDDEWEYEYDEVETEDFYVALDLSNIPSSGRGTTPKFTGPSSGHESRLYNRLRDIHQSERDASLPLNDERSAGQIQISGLHTQNPLIVYNGQLLSCKWASTVGTEIFFAKPEEGSLEEPLRKLPSVDLIGFGSTKLMATSARLRLRNEAFGQVEMDDQQPTDAMEISEDTGTPTEATRLPAPSFIERLNQAKAKRGDQTRMAVFKGSDGAHLVAEKV</sequence>
<comment type="caution">
    <text evidence="3">The sequence shown here is derived from an EMBL/GenBank/DDBJ whole genome shotgun (WGS) entry which is preliminary data.</text>
</comment>
<accession>A0A9P4UYA3</accession>
<dbReference type="Proteomes" id="UP000799444">
    <property type="component" value="Unassembled WGS sequence"/>
</dbReference>
<feature type="region of interest" description="Disordered" evidence="1">
    <location>
        <begin position="26"/>
        <end position="45"/>
    </location>
</feature>
<dbReference type="AlphaFoldDB" id="A0A9P4UYA3"/>
<gene>
    <name evidence="3" type="ORF">EJ04DRAFT_404283</name>
</gene>
<feature type="domain" description="Transcription factor TFIIIC triple barrel" evidence="2">
    <location>
        <begin position="13"/>
        <end position="143"/>
    </location>
</feature>
<reference evidence="3" key="1">
    <citation type="journal article" date="2020" name="Stud. Mycol.">
        <title>101 Dothideomycetes genomes: a test case for predicting lifestyles and emergence of pathogens.</title>
        <authorList>
            <person name="Haridas S."/>
            <person name="Albert R."/>
            <person name="Binder M."/>
            <person name="Bloem J."/>
            <person name="Labutti K."/>
            <person name="Salamov A."/>
            <person name="Andreopoulos B."/>
            <person name="Baker S."/>
            <person name="Barry K."/>
            <person name="Bills G."/>
            <person name="Bluhm B."/>
            <person name="Cannon C."/>
            <person name="Castanera R."/>
            <person name="Culley D."/>
            <person name="Daum C."/>
            <person name="Ezra D."/>
            <person name="Gonzalez J."/>
            <person name="Henrissat B."/>
            <person name="Kuo A."/>
            <person name="Liang C."/>
            <person name="Lipzen A."/>
            <person name="Lutzoni F."/>
            <person name="Magnuson J."/>
            <person name="Mondo S."/>
            <person name="Nolan M."/>
            <person name="Ohm R."/>
            <person name="Pangilinan J."/>
            <person name="Park H.-J."/>
            <person name="Ramirez L."/>
            <person name="Alfaro M."/>
            <person name="Sun H."/>
            <person name="Tritt A."/>
            <person name="Yoshinaga Y."/>
            <person name="Zwiers L.-H."/>
            <person name="Turgeon B."/>
            <person name="Goodwin S."/>
            <person name="Spatafora J."/>
            <person name="Crous P."/>
            <person name="Grigoriev I."/>
        </authorList>
    </citation>
    <scope>NUCLEOTIDE SEQUENCE</scope>
    <source>
        <strain evidence="3">CBS 125425</strain>
    </source>
</reference>
<proteinExistence type="predicted"/>
<dbReference type="Pfam" id="PF10419">
    <property type="entry name" value="TFIIIC_sub6"/>
    <property type="match status" value="1"/>
</dbReference>
<protein>
    <recommendedName>
        <fullName evidence="2">Transcription factor TFIIIC triple barrel domain-containing protein</fullName>
    </recommendedName>
</protein>
<name>A0A9P4UYA3_9PLEO</name>
<evidence type="ECO:0000313" key="4">
    <source>
        <dbReference type="Proteomes" id="UP000799444"/>
    </source>
</evidence>
<evidence type="ECO:0000313" key="3">
    <source>
        <dbReference type="EMBL" id="KAF2729015.1"/>
    </source>
</evidence>
<dbReference type="OrthoDB" id="1877767at2759"/>
<feature type="non-terminal residue" evidence="3">
    <location>
        <position position="217"/>
    </location>
</feature>